<accession>A0ABW2LA30</accession>
<evidence type="ECO:0000256" key="2">
    <source>
        <dbReference type="ARBA" id="ARBA00022643"/>
    </source>
</evidence>
<comment type="function">
    <text evidence="5">Catalyzes the synthesis of 5,6-dihydrouridine (D), a modified base found in the D-loop of most tRNAs, via the reduction of the C5-C6 double bond in target uridines.</text>
</comment>
<evidence type="ECO:0000256" key="3">
    <source>
        <dbReference type="ARBA" id="ARBA00022694"/>
    </source>
</evidence>
<organism evidence="7 8">
    <name type="scientific">Haloferula chungangensis</name>
    <dbReference type="NCBI Taxonomy" id="1048331"/>
    <lineage>
        <taxon>Bacteria</taxon>
        <taxon>Pseudomonadati</taxon>
        <taxon>Verrucomicrobiota</taxon>
        <taxon>Verrucomicrobiia</taxon>
        <taxon>Verrucomicrobiales</taxon>
        <taxon>Verrucomicrobiaceae</taxon>
        <taxon>Haloferula</taxon>
    </lineage>
</organism>
<dbReference type="EC" id="1.3.1.-" evidence="5"/>
<evidence type="ECO:0000256" key="5">
    <source>
        <dbReference type="PIRNR" id="PIRNR006621"/>
    </source>
</evidence>
<evidence type="ECO:0000313" key="8">
    <source>
        <dbReference type="Proteomes" id="UP001596472"/>
    </source>
</evidence>
<evidence type="ECO:0000313" key="7">
    <source>
        <dbReference type="EMBL" id="MFC7338010.1"/>
    </source>
</evidence>
<reference evidence="8" key="1">
    <citation type="journal article" date="2019" name="Int. J. Syst. Evol. Microbiol.">
        <title>The Global Catalogue of Microorganisms (GCM) 10K type strain sequencing project: providing services to taxonomists for standard genome sequencing and annotation.</title>
        <authorList>
            <consortium name="The Broad Institute Genomics Platform"/>
            <consortium name="The Broad Institute Genome Sequencing Center for Infectious Disease"/>
            <person name="Wu L."/>
            <person name="Ma J."/>
        </authorList>
    </citation>
    <scope>NUCLEOTIDE SEQUENCE [LARGE SCALE GENOMIC DNA]</scope>
    <source>
        <strain evidence="8">CGMCC 4.1467</strain>
    </source>
</reference>
<comment type="similarity">
    <text evidence="5">Belongs to the dus family.</text>
</comment>
<proteinExistence type="inferred from homology"/>
<dbReference type="InterPro" id="IPR013785">
    <property type="entry name" value="Aldolase_TIM"/>
</dbReference>
<dbReference type="CDD" id="cd02801">
    <property type="entry name" value="DUS_like_FMN"/>
    <property type="match status" value="1"/>
</dbReference>
<comment type="cofactor">
    <cofactor evidence="5">
        <name>FMN</name>
        <dbReference type="ChEBI" id="CHEBI:58210"/>
    </cofactor>
</comment>
<name>A0ABW2LA30_9BACT</name>
<dbReference type="InterPro" id="IPR035587">
    <property type="entry name" value="DUS-like_FMN-bd"/>
</dbReference>
<dbReference type="EMBL" id="JBHTBS010000006">
    <property type="protein sequence ID" value="MFC7338010.1"/>
    <property type="molecule type" value="Genomic_DNA"/>
</dbReference>
<dbReference type="PIRSF" id="PIRSF006621">
    <property type="entry name" value="Dus"/>
    <property type="match status" value="1"/>
</dbReference>
<dbReference type="SUPFAM" id="SSF51395">
    <property type="entry name" value="FMN-linked oxidoreductases"/>
    <property type="match status" value="1"/>
</dbReference>
<dbReference type="Gene3D" id="3.20.20.70">
    <property type="entry name" value="Aldolase class I"/>
    <property type="match status" value="1"/>
</dbReference>
<keyword evidence="4 5" id="KW-0560">Oxidoreductase</keyword>
<dbReference type="RefSeq" id="WP_379712865.1">
    <property type="nucleotide sequence ID" value="NZ_JBHTBS010000006.1"/>
</dbReference>
<evidence type="ECO:0000259" key="6">
    <source>
        <dbReference type="Pfam" id="PF01207"/>
    </source>
</evidence>
<evidence type="ECO:0000256" key="1">
    <source>
        <dbReference type="ARBA" id="ARBA00022630"/>
    </source>
</evidence>
<evidence type="ECO:0000256" key="4">
    <source>
        <dbReference type="ARBA" id="ARBA00023002"/>
    </source>
</evidence>
<gene>
    <name evidence="7" type="ORF">ACFQY0_12530</name>
</gene>
<keyword evidence="8" id="KW-1185">Reference proteome</keyword>
<dbReference type="InterPro" id="IPR001269">
    <property type="entry name" value="DUS_fam"/>
</dbReference>
<dbReference type="Proteomes" id="UP001596472">
    <property type="component" value="Unassembled WGS sequence"/>
</dbReference>
<sequence length="344" mass="38748">MTELFPNDRPALYLAPMQDVTDLTFLRVLSRYGGADVYVTEYFRVHPDSRLNPWILRSIDENPTGRPIFAQMIGQDVHHLVRAAKELLEHPVSGIDLNLGCPAPVVCKKEAGGGLLRNLPKVDRILGELRETIPTRFTVKTRIGYHSSEEFGALLDLFSKHAIDMLAIHGRTVTERYSTPVHPDCIRRAVERMPCPVIANGNVVDVPTGLALHQQSQAAGLMIGRGAIRNPWLFPQLRAAFLGEKSVEPSCRDLLDYVFTLYEEIANDCATFNPLLHVQRMKKTMLFVTQGFDPDFEQQLRRAKTPESFYEICRTFLDHDTPFPARPNESSRLFCGFSALDANG</sequence>
<dbReference type="Pfam" id="PF01207">
    <property type="entry name" value="Dus"/>
    <property type="match status" value="1"/>
</dbReference>
<dbReference type="PANTHER" id="PTHR45846:SF1">
    <property type="entry name" value="TRNA-DIHYDROURIDINE(47) SYNTHASE [NAD(P)(+)]-LIKE"/>
    <property type="match status" value="1"/>
</dbReference>
<keyword evidence="2 5" id="KW-0288">FMN</keyword>
<keyword evidence="1 5" id="KW-0285">Flavoprotein</keyword>
<protein>
    <recommendedName>
        <fullName evidence="5">tRNA-dihydrouridine synthase</fullName>
        <ecNumber evidence="5">1.3.1.-</ecNumber>
    </recommendedName>
</protein>
<feature type="domain" description="DUS-like FMN-binding" evidence="6">
    <location>
        <begin position="14"/>
        <end position="314"/>
    </location>
</feature>
<comment type="caution">
    <text evidence="7">The sequence shown here is derived from an EMBL/GenBank/DDBJ whole genome shotgun (WGS) entry which is preliminary data.</text>
</comment>
<keyword evidence="3 5" id="KW-0819">tRNA processing</keyword>
<dbReference type="PANTHER" id="PTHR45846">
    <property type="entry name" value="TRNA-DIHYDROURIDINE(47) SYNTHASE [NAD(P)(+)]-LIKE"/>
    <property type="match status" value="1"/>
</dbReference>